<reference evidence="9 10" key="1">
    <citation type="submission" date="2009-01" db="EMBL/GenBank/DDBJ databases">
        <title>Complete sequence of Clostridium cellulolyticum H10.</title>
        <authorList>
            <consortium name="US DOE Joint Genome Institute"/>
            <person name="Lucas S."/>
            <person name="Copeland A."/>
            <person name="Lapidus A."/>
            <person name="Glavina del Rio T."/>
            <person name="Dalin E."/>
            <person name="Tice H."/>
            <person name="Bruce D."/>
            <person name="Goodwin L."/>
            <person name="Pitluck S."/>
            <person name="Chertkov O."/>
            <person name="Saunders E."/>
            <person name="Brettin T."/>
            <person name="Detter J.C."/>
            <person name="Han C."/>
            <person name="Larimer F."/>
            <person name="Land M."/>
            <person name="Hauser L."/>
            <person name="Kyrpides N."/>
            <person name="Ivanova N."/>
            <person name="Zhou J."/>
            <person name="Richardson P."/>
        </authorList>
    </citation>
    <scope>NUCLEOTIDE SEQUENCE [LARGE SCALE GENOMIC DNA]</scope>
    <source>
        <strain evidence="10">ATCC 35319 / DSM 5812 / JCM 6584 / H10</strain>
    </source>
</reference>
<evidence type="ECO:0000313" key="9">
    <source>
        <dbReference type="EMBL" id="ACL76666.1"/>
    </source>
</evidence>
<accession>B8I5D0</accession>
<dbReference type="eggNOG" id="COG3321">
    <property type="taxonomic scope" value="Bacteria"/>
</dbReference>
<dbReference type="InterPro" id="IPR014030">
    <property type="entry name" value="Ketoacyl_synth_N"/>
</dbReference>
<keyword evidence="2" id="KW-0597">Phosphoprotein</keyword>
<dbReference type="InterPro" id="IPR050091">
    <property type="entry name" value="PKS_NRPS_Biosynth_Enz"/>
</dbReference>
<dbReference type="Pfam" id="PF00550">
    <property type="entry name" value="PP-binding"/>
    <property type="match status" value="1"/>
</dbReference>
<feature type="domain" description="Carrier" evidence="7">
    <location>
        <begin position="904"/>
        <end position="979"/>
    </location>
</feature>
<dbReference type="PROSITE" id="PS52004">
    <property type="entry name" value="KS3_2"/>
    <property type="match status" value="1"/>
</dbReference>
<dbReference type="KEGG" id="cce:Ccel_2330"/>
<dbReference type="PANTHER" id="PTHR43775">
    <property type="entry name" value="FATTY ACID SYNTHASE"/>
    <property type="match status" value="1"/>
</dbReference>
<dbReference type="Gene3D" id="3.40.366.10">
    <property type="entry name" value="Malonyl-Coenzyme A Acyl Carrier Protein, domain 2"/>
    <property type="match status" value="1"/>
</dbReference>
<dbReference type="InterPro" id="IPR014031">
    <property type="entry name" value="Ketoacyl_synth_C"/>
</dbReference>
<evidence type="ECO:0000259" key="7">
    <source>
        <dbReference type="PROSITE" id="PS50075"/>
    </source>
</evidence>
<dbReference type="SUPFAM" id="SSF53901">
    <property type="entry name" value="Thiolase-like"/>
    <property type="match status" value="1"/>
</dbReference>
<feature type="domain" description="Ketosynthase family 3 (KS3)" evidence="8">
    <location>
        <begin position="11"/>
        <end position="438"/>
    </location>
</feature>
<dbReference type="Pfam" id="PF00109">
    <property type="entry name" value="ketoacyl-synt"/>
    <property type="match status" value="1"/>
</dbReference>
<dbReference type="SUPFAM" id="SSF47336">
    <property type="entry name" value="ACP-like"/>
    <property type="match status" value="1"/>
</dbReference>
<protein>
    <submittedName>
        <fullName evidence="9">Beta-ketoacyl synthase</fullName>
    </submittedName>
</protein>
<dbReference type="SUPFAM" id="SSF52151">
    <property type="entry name" value="FabD/lysophospholipase-like"/>
    <property type="match status" value="1"/>
</dbReference>
<dbReference type="OrthoDB" id="9765680at2"/>
<dbReference type="Gene3D" id="3.40.47.10">
    <property type="match status" value="1"/>
</dbReference>
<dbReference type="RefSeq" id="WP_015925758.1">
    <property type="nucleotide sequence ID" value="NC_011898.1"/>
</dbReference>
<keyword evidence="10" id="KW-1185">Reference proteome</keyword>
<dbReference type="InterPro" id="IPR009081">
    <property type="entry name" value="PP-bd_ACP"/>
</dbReference>
<dbReference type="FunFam" id="3.40.47.10:FF:000042">
    <property type="entry name" value="Polyketide synthase Pks13"/>
    <property type="match status" value="1"/>
</dbReference>
<evidence type="ECO:0000256" key="1">
    <source>
        <dbReference type="ARBA" id="ARBA00022450"/>
    </source>
</evidence>
<evidence type="ECO:0000256" key="6">
    <source>
        <dbReference type="ARBA" id="ARBA00023268"/>
    </source>
</evidence>
<keyword evidence="1" id="KW-0596">Phosphopantetheine</keyword>
<dbReference type="PROSITE" id="PS00012">
    <property type="entry name" value="PHOSPHOPANTETHEINE"/>
    <property type="match status" value="1"/>
</dbReference>
<evidence type="ECO:0000256" key="3">
    <source>
        <dbReference type="ARBA" id="ARBA00022679"/>
    </source>
</evidence>
<dbReference type="Proteomes" id="UP000001349">
    <property type="component" value="Chromosome"/>
</dbReference>
<dbReference type="InterPro" id="IPR001227">
    <property type="entry name" value="Ac_transferase_dom_sf"/>
</dbReference>
<keyword evidence="3" id="KW-0808">Transferase</keyword>
<evidence type="ECO:0000256" key="2">
    <source>
        <dbReference type="ARBA" id="ARBA00022553"/>
    </source>
</evidence>
<dbReference type="InterPro" id="IPR016039">
    <property type="entry name" value="Thiolase-like"/>
</dbReference>
<dbReference type="InterPro" id="IPR020841">
    <property type="entry name" value="PKS_Beta-ketoAc_synthase_dom"/>
</dbReference>
<dbReference type="PROSITE" id="PS50075">
    <property type="entry name" value="CARRIER"/>
    <property type="match status" value="1"/>
</dbReference>
<dbReference type="STRING" id="394503.Ccel_2330"/>
<dbReference type="SMART" id="SM00825">
    <property type="entry name" value="PKS_KS"/>
    <property type="match status" value="1"/>
</dbReference>
<dbReference type="GO" id="GO:0006633">
    <property type="term" value="P:fatty acid biosynthetic process"/>
    <property type="evidence" value="ECO:0007669"/>
    <property type="project" value="TreeGrafter"/>
</dbReference>
<evidence type="ECO:0000259" key="8">
    <source>
        <dbReference type="PROSITE" id="PS52004"/>
    </source>
</evidence>
<evidence type="ECO:0000313" key="10">
    <source>
        <dbReference type="Proteomes" id="UP000001349"/>
    </source>
</evidence>
<dbReference type="Pfam" id="PF00698">
    <property type="entry name" value="Acyl_transf_1"/>
    <property type="match status" value="1"/>
</dbReference>
<dbReference type="InterPro" id="IPR014043">
    <property type="entry name" value="Acyl_transferase_dom"/>
</dbReference>
<dbReference type="PANTHER" id="PTHR43775:SF51">
    <property type="entry name" value="INACTIVE PHENOLPHTHIOCEROL SYNTHESIS POLYKETIDE SYNTHASE TYPE I PKS1-RELATED"/>
    <property type="match status" value="1"/>
</dbReference>
<dbReference type="Gene3D" id="1.10.1200.10">
    <property type="entry name" value="ACP-like"/>
    <property type="match status" value="1"/>
</dbReference>
<dbReference type="Pfam" id="PF22621">
    <property type="entry name" value="CurL-like_PKS_C"/>
    <property type="match status" value="1"/>
</dbReference>
<keyword evidence="4" id="KW-0276">Fatty acid metabolism</keyword>
<dbReference type="HOGENOM" id="CLU_000022_16_6_9"/>
<dbReference type="InterPro" id="IPR016035">
    <property type="entry name" value="Acyl_Trfase/lysoPLipase"/>
</dbReference>
<dbReference type="GO" id="GO:0004312">
    <property type="term" value="F:fatty acid synthase activity"/>
    <property type="evidence" value="ECO:0007669"/>
    <property type="project" value="TreeGrafter"/>
</dbReference>
<dbReference type="EMBL" id="CP001348">
    <property type="protein sequence ID" value="ACL76666.1"/>
    <property type="molecule type" value="Genomic_DNA"/>
</dbReference>
<sequence>MGNFEENGSLDGAIAIIGMAGRFPGANNTEEFWENLYNGVESVKFFNHDDLIKMGIDEHLLDNPKYVAADAILDGMDMFDAEFFDYSAREAEITDPQHRLFLESAWEVLESAGYNSDLYDGRIAVYASANLSGYMVRNLYSNPGLVESLGSFKIMIANGQDFLATKVSYKMNLMGPSVNVNTLCSSSMVAVHYACQSLNSFECDIALAGGVSFQVSRNETFFYQEGGIGSADGHCRAFDSKANGTVSGSGLGILALKRLEDAIADGDCIHAIIKGTGINNDGSSKNSYTAPNVDGQAECIAEAIEMSGVNPETITYIDAHGTGTNLGDPIEIAALTKAFRAYTDKKEFCAIGSAKTNIGHLVNAGGLASMIKTVLSMKHRIIPASLNFEEPNPKIDFVNSPFYVNSKLSKWETEGFPIRAAVSSFGIGGTNTHVILEEAPAVVPSENSQRPYQLISLSAKTETALEKMTQNLVEHIKKNPDLNLADIAFTQHVGRRSFNHRRIMICKNLEDLETKISNSTCGNVISYFQKHKDRPVIFMFPGEGKYLNECGELYRTEEKFRNSVDYCADILFPMLGTDIKAVLDSGSYMNNNQTIERAAVFVAQYSMSKLLQESGLKPESMVGEGLGEYVCACISGVMSLEDSLRITAAEEEDFPGILSEISLSKPQIPFVSSFSGKWIEDSQATNTDYWLKQRNSSFSAQGLKEILSDDERIFVEIGNGKRFISEEGTSLIYVQNENKNQEEAFMECLGKIWVYGGNVNWNKFYEEEKRHRIPLPTYPFERQRYWIEPGVKSEAAKEPEFPVSDKSEIDEKLLAKCSRVSISASIELNENTYGLETHAPKKKQIEEMLLFKEKLEKLCSEFEGKINISPLLLKGSEEPSCSDLGGAEKLSKRPRPDLDVPYVEPVSETEKIIAEHWKKVLGFEKLGIHDDFFELGGHSLIAAAVATDLSKIFRIQIPMTKLLETTTIASVAEMVETYQWAVQGEGEAAAAEEDMEGGTI</sequence>
<evidence type="ECO:0000256" key="5">
    <source>
        <dbReference type="ARBA" id="ARBA00023098"/>
    </source>
</evidence>
<name>B8I5D0_RUMCH</name>
<dbReference type="InterPro" id="IPR036736">
    <property type="entry name" value="ACP-like_sf"/>
</dbReference>
<evidence type="ECO:0000256" key="4">
    <source>
        <dbReference type="ARBA" id="ARBA00022832"/>
    </source>
</evidence>
<dbReference type="SMART" id="SM00827">
    <property type="entry name" value="PKS_AT"/>
    <property type="match status" value="1"/>
</dbReference>
<gene>
    <name evidence="9" type="ordered locus">Ccel_2330</name>
</gene>
<proteinExistence type="predicted"/>
<dbReference type="AlphaFoldDB" id="B8I5D0"/>
<dbReference type="Pfam" id="PF02801">
    <property type="entry name" value="Ketoacyl-synt_C"/>
    <property type="match status" value="1"/>
</dbReference>
<dbReference type="Gene3D" id="3.30.70.3290">
    <property type="match status" value="1"/>
</dbReference>
<keyword evidence="6" id="KW-0511">Multifunctional enzyme</keyword>
<dbReference type="CDD" id="cd00833">
    <property type="entry name" value="PKS"/>
    <property type="match status" value="1"/>
</dbReference>
<dbReference type="InterPro" id="IPR006162">
    <property type="entry name" value="Ppantetheine_attach_site"/>
</dbReference>
<dbReference type="Gene3D" id="1.10.1240.100">
    <property type="match status" value="1"/>
</dbReference>
<keyword evidence="5" id="KW-0443">Lipid metabolism</keyword>
<organism evidence="9 10">
    <name type="scientific">Ruminiclostridium cellulolyticum (strain ATCC 35319 / DSM 5812 / JCM 6584 / H10)</name>
    <name type="common">Clostridium cellulolyticum</name>
    <dbReference type="NCBI Taxonomy" id="394503"/>
    <lineage>
        <taxon>Bacteria</taxon>
        <taxon>Bacillati</taxon>
        <taxon>Bacillota</taxon>
        <taxon>Clostridia</taxon>
        <taxon>Eubacteriales</taxon>
        <taxon>Oscillospiraceae</taxon>
        <taxon>Ruminiclostridium</taxon>
    </lineage>
</organism>